<sequence length="59" mass="6393">MGVILNIVIESKNGRIETAIVSGEKGKVTPEEACRVMRLVESIRGVLAASGDKVVHFQR</sequence>
<evidence type="ECO:0000313" key="1">
    <source>
        <dbReference type="EMBL" id="HAG0016091.1"/>
    </source>
</evidence>
<comment type="caution">
    <text evidence="1">The sequence shown here is derived from an EMBL/GenBank/DDBJ whole genome shotgun (WGS) entry which is preliminary data.</text>
</comment>
<reference evidence="1" key="1">
    <citation type="journal article" date="2018" name="Genome Biol.">
        <title>SKESA: strategic k-mer extension for scrupulous assemblies.</title>
        <authorList>
            <person name="Souvorov A."/>
            <person name="Agarwala R."/>
            <person name="Lipman D.J."/>
        </authorList>
    </citation>
    <scope>NUCLEOTIDE SEQUENCE</scope>
    <source>
        <strain evidence="1">MA.CK_00/00002125</strain>
    </source>
</reference>
<organism evidence="1">
    <name type="scientific">Salmonella enterica</name>
    <name type="common">Salmonella choleraesuis</name>
    <dbReference type="NCBI Taxonomy" id="28901"/>
    <lineage>
        <taxon>Bacteria</taxon>
        <taxon>Pseudomonadati</taxon>
        <taxon>Pseudomonadota</taxon>
        <taxon>Gammaproteobacteria</taxon>
        <taxon>Enterobacterales</taxon>
        <taxon>Enterobacteriaceae</taxon>
        <taxon>Salmonella</taxon>
    </lineage>
</organism>
<proteinExistence type="predicted"/>
<reference evidence="1" key="2">
    <citation type="submission" date="2020-02" db="EMBL/GenBank/DDBJ databases">
        <authorList>
            <consortium name="NCBI Pathogen Detection Project"/>
        </authorList>
    </citation>
    <scope>NUCLEOTIDE SEQUENCE</scope>
    <source>
        <strain evidence="1">MA.CK_00/00002125</strain>
    </source>
</reference>
<name>A0A756I0R2_SALER</name>
<gene>
    <name evidence="1" type="ORF">G8O67_003409</name>
</gene>
<accession>A0A756I0R2</accession>
<dbReference type="EMBL" id="DAAWYJ010000014">
    <property type="protein sequence ID" value="HAG0016091.1"/>
    <property type="molecule type" value="Genomic_DNA"/>
</dbReference>
<dbReference type="AlphaFoldDB" id="A0A756I0R2"/>
<protein>
    <submittedName>
        <fullName evidence="1">Uncharacterized protein</fullName>
    </submittedName>
</protein>